<evidence type="ECO:0000313" key="2">
    <source>
        <dbReference type="EMBL" id="KAL3532651.1"/>
    </source>
</evidence>
<name>A0ABD3AN88_9GENT</name>
<reference evidence="2 3" key="1">
    <citation type="submission" date="2024-11" db="EMBL/GenBank/DDBJ databases">
        <title>A near-complete genome assembly of Cinchona calisaya.</title>
        <authorList>
            <person name="Lian D.C."/>
            <person name="Zhao X.W."/>
            <person name="Wei L."/>
        </authorList>
    </citation>
    <scope>NUCLEOTIDE SEQUENCE [LARGE SCALE GENOMIC DNA]</scope>
    <source>
        <tissue evidence="2">Nenye</tissue>
    </source>
</reference>
<proteinExistence type="predicted"/>
<keyword evidence="3" id="KW-1185">Reference proteome</keyword>
<dbReference type="Proteomes" id="UP001630127">
    <property type="component" value="Unassembled WGS sequence"/>
</dbReference>
<feature type="compositionally biased region" description="Basic and acidic residues" evidence="1">
    <location>
        <begin position="17"/>
        <end position="26"/>
    </location>
</feature>
<sequence>MRDEGYAYKNENLAGGDVRHNGFDEDELKHKGKEKIGVGTSNGKRTIQIPKTPLKNSSLRNARGRGKCRNPRRVPPCNDDVFVDVTFPKRGIPDTEVIEIGLMNEDECVPNVVACRSLALSQPDSEMFSTF</sequence>
<evidence type="ECO:0000313" key="3">
    <source>
        <dbReference type="Proteomes" id="UP001630127"/>
    </source>
</evidence>
<dbReference type="AlphaFoldDB" id="A0ABD3AN88"/>
<evidence type="ECO:0000256" key="1">
    <source>
        <dbReference type="SAM" id="MobiDB-lite"/>
    </source>
</evidence>
<accession>A0ABD3AN88</accession>
<protein>
    <submittedName>
        <fullName evidence="2">Uncharacterized protein</fullName>
    </submittedName>
</protein>
<dbReference type="EMBL" id="JBJUIK010000003">
    <property type="protein sequence ID" value="KAL3532651.1"/>
    <property type="molecule type" value="Genomic_DNA"/>
</dbReference>
<organism evidence="2 3">
    <name type="scientific">Cinchona calisaya</name>
    <dbReference type="NCBI Taxonomy" id="153742"/>
    <lineage>
        <taxon>Eukaryota</taxon>
        <taxon>Viridiplantae</taxon>
        <taxon>Streptophyta</taxon>
        <taxon>Embryophyta</taxon>
        <taxon>Tracheophyta</taxon>
        <taxon>Spermatophyta</taxon>
        <taxon>Magnoliopsida</taxon>
        <taxon>eudicotyledons</taxon>
        <taxon>Gunneridae</taxon>
        <taxon>Pentapetalae</taxon>
        <taxon>asterids</taxon>
        <taxon>lamiids</taxon>
        <taxon>Gentianales</taxon>
        <taxon>Rubiaceae</taxon>
        <taxon>Cinchonoideae</taxon>
        <taxon>Cinchoneae</taxon>
        <taxon>Cinchona</taxon>
    </lineage>
</organism>
<comment type="caution">
    <text evidence="2">The sequence shown here is derived from an EMBL/GenBank/DDBJ whole genome shotgun (WGS) entry which is preliminary data.</text>
</comment>
<gene>
    <name evidence="2" type="ORF">ACH5RR_006172</name>
</gene>
<feature type="region of interest" description="Disordered" evidence="1">
    <location>
        <begin position="1"/>
        <end position="26"/>
    </location>
</feature>